<accession>A0A5C6M121</accession>
<evidence type="ECO:0000313" key="3">
    <source>
        <dbReference type="Proteomes" id="UP000321083"/>
    </source>
</evidence>
<evidence type="ECO:0000256" key="1">
    <source>
        <dbReference type="SAM" id="Phobius"/>
    </source>
</evidence>
<evidence type="ECO:0000313" key="2">
    <source>
        <dbReference type="EMBL" id="TWW08288.1"/>
    </source>
</evidence>
<organism evidence="2 3">
    <name type="scientific">Planctomyces bekefii</name>
    <dbReference type="NCBI Taxonomy" id="1653850"/>
    <lineage>
        <taxon>Bacteria</taxon>
        <taxon>Pseudomonadati</taxon>
        <taxon>Planctomycetota</taxon>
        <taxon>Planctomycetia</taxon>
        <taxon>Planctomycetales</taxon>
        <taxon>Planctomycetaceae</taxon>
        <taxon>Planctomyces</taxon>
    </lineage>
</organism>
<dbReference type="EMBL" id="SRHE01000743">
    <property type="protein sequence ID" value="TWW08288.1"/>
    <property type="molecule type" value="Genomic_DNA"/>
</dbReference>
<dbReference type="Proteomes" id="UP000321083">
    <property type="component" value="Unassembled WGS sequence"/>
</dbReference>
<reference evidence="2 3" key="2">
    <citation type="submission" date="2019-08" db="EMBL/GenBank/DDBJ databases">
        <authorList>
            <person name="Henke P."/>
        </authorList>
    </citation>
    <scope>NUCLEOTIDE SEQUENCE [LARGE SCALE GENOMIC DNA]</scope>
    <source>
        <strain evidence="2">Phe10_nw2017</strain>
    </source>
</reference>
<keyword evidence="1" id="KW-1133">Transmembrane helix</keyword>
<comment type="caution">
    <text evidence="2">The sequence shown here is derived from an EMBL/GenBank/DDBJ whole genome shotgun (WGS) entry which is preliminary data.</text>
</comment>
<dbReference type="AlphaFoldDB" id="A0A5C6M121"/>
<name>A0A5C6M121_9PLAN</name>
<reference evidence="2 3" key="1">
    <citation type="submission" date="2019-08" db="EMBL/GenBank/DDBJ databases">
        <title>100 year-old enigma solved: identification of Planctomyces bekefii, the type genus and species of the phylum Planctomycetes.</title>
        <authorList>
            <person name="Svetlana D.N."/>
            <person name="Overmann J."/>
        </authorList>
    </citation>
    <scope>NUCLEOTIDE SEQUENCE [LARGE SCALE GENOMIC DNA]</scope>
    <source>
        <strain evidence="2">Phe10_nw2017</strain>
    </source>
</reference>
<keyword evidence="3" id="KW-1185">Reference proteome</keyword>
<keyword evidence="1" id="KW-0812">Transmembrane</keyword>
<sequence length="82" mass="9332">MSRKQSAAGVKSWRFRLYFEIYTLQMRKLMAYRAEFWFRFLGGLFANATVAYFLWKAVFAVGDAPTLGGRDGGFLGGECLES</sequence>
<protein>
    <submittedName>
        <fullName evidence="2">Uncharacterized protein</fullName>
    </submittedName>
</protein>
<keyword evidence="1" id="KW-0472">Membrane</keyword>
<feature type="transmembrane region" description="Helical" evidence="1">
    <location>
        <begin position="36"/>
        <end position="55"/>
    </location>
</feature>
<gene>
    <name evidence="2" type="ORF">E3A20_25840</name>
</gene>
<proteinExistence type="predicted"/>